<keyword evidence="3" id="KW-0489">Methyltransferase</keyword>
<dbReference type="Pfam" id="PF13649">
    <property type="entry name" value="Methyltransf_25"/>
    <property type="match status" value="1"/>
</dbReference>
<dbReference type="GO" id="GO:0008168">
    <property type="term" value="F:methyltransferase activity"/>
    <property type="evidence" value="ECO:0007669"/>
    <property type="project" value="UniProtKB-KW"/>
</dbReference>
<dbReference type="EMBL" id="CP048620">
    <property type="protein sequence ID" value="QPJ63880.1"/>
    <property type="molecule type" value="Genomic_DNA"/>
</dbReference>
<dbReference type="PANTHER" id="PTHR43861:SF3">
    <property type="entry name" value="PUTATIVE (AFU_ORTHOLOGUE AFUA_2G14390)-RELATED"/>
    <property type="match status" value="1"/>
</dbReference>
<organism evidence="3 4">
    <name type="scientific">Candidatus Nitrohelix vancouverensis</name>
    <dbReference type="NCBI Taxonomy" id="2705534"/>
    <lineage>
        <taxon>Bacteria</taxon>
        <taxon>Pseudomonadati</taxon>
        <taxon>Nitrospinota/Tectimicrobiota group</taxon>
        <taxon>Nitrospinota</taxon>
        <taxon>Nitrospinia</taxon>
        <taxon>Nitrospinales</taxon>
        <taxon>Nitrospinaceae</taxon>
        <taxon>Candidatus Nitrohelix</taxon>
    </lineage>
</organism>
<proteinExistence type="predicted"/>
<feature type="domain" description="Methyltransferase" evidence="2">
    <location>
        <begin position="42"/>
        <end position="128"/>
    </location>
</feature>
<dbReference type="Proteomes" id="UP000594464">
    <property type="component" value="Chromosome"/>
</dbReference>
<dbReference type="GO" id="GO:0032259">
    <property type="term" value="P:methylation"/>
    <property type="evidence" value="ECO:0007669"/>
    <property type="project" value="UniProtKB-KW"/>
</dbReference>
<dbReference type="PANTHER" id="PTHR43861">
    <property type="entry name" value="TRANS-ACONITATE 2-METHYLTRANSFERASE-RELATED"/>
    <property type="match status" value="1"/>
</dbReference>
<sequence>MSSKDQAKWDKKYSATDHVPASEPSEWLESHAFLLPGTGKALDIAAGEGRNTVFSALLGYDAYAVDVSQAGLDKAKLLANEKKAKISAIYADLDEYRPEPNEYDLILCFNFLDRKLFPAIQTALKPGGLLFYETFSSDHLKYTSFKREWVLEPNELLKVFHDLRVLRYREVDDTEAQKGFASLIAQKPIA</sequence>
<evidence type="ECO:0000313" key="4">
    <source>
        <dbReference type="Proteomes" id="UP000594464"/>
    </source>
</evidence>
<keyword evidence="1 3" id="KW-0808">Transferase</keyword>
<accession>A0A7T0BZM6</accession>
<gene>
    <name evidence="3" type="ORF">G3M78_00030</name>
</gene>
<dbReference type="SUPFAM" id="SSF53335">
    <property type="entry name" value="S-adenosyl-L-methionine-dependent methyltransferases"/>
    <property type="match status" value="1"/>
</dbReference>
<reference evidence="4" key="1">
    <citation type="submission" date="2020-02" db="EMBL/GenBank/DDBJ databases">
        <title>Genomic and physiological characterization of two novel Nitrospinaceae genera.</title>
        <authorList>
            <person name="Mueller A.J."/>
            <person name="Jung M.-Y."/>
            <person name="Strachan C.R."/>
            <person name="Herbold C.W."/>
            <person name="Kirkegaard R.H."/>
            <person name="Daims H."/>
        </authorList>
    </citation>
    <scope>NUCLEOTIDE SEQUENCE [LARGE SCALE GENOMIC DNA]</scope>
</reference>
<protein>
    <submittedName>
        <fullName evidence="3">Methyltransferase domain-containing protein</fullName>
    </submittedName>
</protein>
<dbReference type="AlphaFoldDB" id="A0A7T0BZM6"/>
<dbReference type="KEGG" id="nva:G3M78_00030"/>
<dbReference type="CDD" id="cd02440">
    <property type="entry name" value="AdoMet_MTases"/>
    <property type="match status" value="1"/>
</dbReference>
<dbReference type="InterPro" id="IPR041698">
    <property type="entry name" value="Methyltransf_25"/>
</dbReference>
<dbReference type="Gene3D" id="3.40.50.150">
    <property type="entry name" value="Vaccinia Virus protein VP39"/>
    <property type="match status" value="1"/>
</dbReference>
<evidence type="ECO:0000313" key="3">
    <source>
        <dbReference type="EMBL" id="QPJ63880.1"/>
    </source>
</evidence>
<evidence type="ECO:0000256" key="1">
    <source>
        <dbReference type="ARBA" id="ARBA00022679"/>
    </source>
</evidence>
<dbReference type="InterPro" id="IPR029063">
    <property type="entry name" value="SAM-dependent_MTases_sf"/>
</dbReference>
<name>A0A7T0BZM6_9BACT</name>
<evidence type="ECO:0000259" key="2">
    <source>
        <dbReference type="Pfam" id="PF13649"/>
    </source>
</evidence>